<evidence type="ECO:0000313" key="3">
    <source>
        <dbReference type="Proteomes" id="UP000075609"/>
    </source>
</evidence>
<dbReference type="Proteomes" id="UP000075609">
    <property type="component" value="Unassembled WGS sequence"/>
</dbReference>
<dbReference type="EMBL" id="LOBP01000001">
    <property type="protein sequence ID" value="KYN91220.1"/>
    <property type="molecule type" value="Genomic_DNA"/>
</dbReference>
<keyword evidence="1" id="KW-0732">Signal</keyword>
<reference evidence="2 3" key="1">
    <citation type="submission" date="2015-12" db="EMBL/GenBank/DDBJ databases">
        <authorList>
            <person name="Tarr C.L."/>
            <person name="Gladney L.M."/>
        </authorList>
    </citation>
    <scope>NUCLEOTIDE SEQUENCE [LARGE SCALE GENOMIC DNA]</scope>
    <source>
        <strain evidence="2 3">1048-83</strain>
    </source>
</reference>
<feature type="signal peptide" evidence="1">
    <location>
        <begin position="1"/>
        <end position="20"/>
    </location>
</feature>
<organism evidence="2 3">
    <name type="scientific">Vibrio cidicii</name>
    <dbReference type="NCBI Taxonomy" id="1763883"/>
    <lineage>
        <taxon>Bacteria</taxon>
        <taxon>Pseudomonadati</taxon>
        <taxon>Pseudomonadota</taxon>
        <taxon>Gammaproteobacteria</taxon>
        <taxon>Vibrionales</taxon>
        <taxon>Vibrionaceae</taxon>
        <taxon>Vibrio</taxon>
    </lineage>
</organism>
<protein>
    <recommendedName>
        <fullName evidence="4">Copper-binding protein</fullName>
    </recommendedName>
</protein>
<gene>
    <name evidence="2" type="ORF">ATY35_01145</name>
</gene>
<feature type="chain" id="PRO_5046579342" description="Copper-binding protein" evidence="1">
    <location>
        <begin position="21"/>
        <end position="143"/>
    </location>
</feature>
<keyword evidence="3" id="KW-1185">Reference proteome</keyword>
<name>A0ABR5W8X8_9VIBR</name>
<evidence type="ECO:0000256" key="1">
    <source>
        <dbReference type="SAM" id="SignalP"/>
    </source>
</evidence>
<sequence length="143" mass="15755">MNNFLKFVALMLALAGGYFAQDVASYFSTEHRRSVDLADYCLLSTEPCQQQQASMTLSVDTLQPLAAATLTVDWPQSSAKQLVLSLTGVEMEMGNPKYILQQVSPGHYVGELVLPVCTSDSMTWAGELSDGQHTLYPAMRMQR</sequence>
<comment type="caution">
    <text evidence="2">The sequence shown here is derived from an EMBL/GenBank/DDBJ whole genome shotgun (WGS) entry which is preliminary data.</text>
</comment>
<accession>A0ABR5W8X8</accession>
<evidence type="ECO:0008006" key="4">
    <source>
        <dbReference type="Google" id="ProtNLM"/>
    </source>
</evidence>
<evidence type="ECO:0000313" key="2">
    <source>
        <dbReference type="EMBL" id="KYN91220.1"/>
    </source>
</evidence>
<proteinExistence type="predicted"/>
<dbReference type="RefSeq" id="WP_061898843.1">
    <property type="nucleotide sequence ID" value="NZ_CAXYEW010000001.1"/>
</dbReference>